<evidence type="ECO:0000313" key="1">
    <source>
        <dbReference type="EMBL" id="KAK2953273.1"/>
    </source>
</evidence>
<organism evidence="1 2">
    <name type="scientific">Blattamonas nauphoetae</name>
    <dbReference type="NCBI Taxonomy" id="2049346"/>
    <lineage>
        <taxon>Eukaryota</taxon>
        <taxon>Metamonada</taxon>
        <taxon>Preaxostyla</taxon>
        <taxon>Oxymonadida</taxon>
        <taxon>Blattamonas</taxon>
    </lineage>
</organism>
<reference evidence="1 2" key="1">
    <citation type="journal article" date="2022" name="bioRxiv">
        <title>Genomics of Preaxostyla Flagellates Illuminates Evolutionary Transitions and the Path Towards Mitochondrial Loss.</title>
        <authorList>
            <person name="Novak L.V.F."/>
            <person name="Treitli S.C."/>
            <person name="Pyrih J."/>
            <person name="Halakuc P."/>
            <person name="Pipaliya S.V."/>
            <person name="Vacek V."/>
            <person name="Brzon O."/>
            <person name="Soukal P."/>
            <person name="Eme L."/>
            <person name="Dacks J.B."/>
            <person name="Karnkowska A."/>
            <person name="Elias M."/>
            <person name="Hampl V."/>
        </authorList>
    </citation>
    <scope>NUCLEOTIDE SEQUENCE [LARGE SCALE GENOMIC DNA]</scope>
    <source>
        <strain evidence="1">NAU3</strain>
        <tissue evidence="1">Gut</tissue>
    </source>
</reference>
<dbReference type="PANTHER" id="PTHR33047">
    <property type="entry name" value="PROTEIN TAR1"/>
    <property type="match status" value="1"/>
</dbReference>
<accession>A0ABQ9XLG6</accession>
<protein>
    <submittedName>
        <fullName evidence="1">Uncharacterized protein</fullName>
    </submittedName>
</protein>
<proteinExistence type="predicted"/>
<dbReference type="PANTHER" id="PTHR33047:SF8">
    <property type="entry name" value="REGULATOR OF RDNA TRANSCRIPTION PROTEIN 15"/>
    <property type="match status" value="1"/>
</dbReference>
<comment type="caution">
    <text evidence="1">The sequence shown here is derived from an EMBL/GenBank/DDBJ whole genome shotgun (WGS) entry which is preliminary data.</text>
</comment>
<dbReference type="Proteomes" id="UP001281761">
    <property type="component" value="Unassembled WGS sequence"/>
</dbReference>
<keyword evidence="2" id="KW-1185">Reference proteome</keyword>
<dbReference type="EMBL" id="JARBJD010000093">
    <property type="protein sequence ID" value="KAK2953273.1"/>
    <property type="molecule type" value="Genomic_DNA"/>
</dbReference>
<name>A0ABQ9XLG6_9EUKA</name>
<dbReference type="InterPro" id="IPR052997">
    <property type="entry name" value="RRT15-like"/>
</dbReference>
<gene>
    <name evidence="1" type="ORF">BLNAU_11736</name>
</gene>
<evidence type="ECO:0000313" key="2">
    <source>
        <dbReference type="Proteomes" id="UP001281761"/>
    </source>
</evidence>
<sequence>MIGRADIEGSKSNVAMNAWLPQASSHIYQLQYYYYQSYTRHLRCCLTDVPPQPNSPSENSTQLPLPSDPVTSAGQVRVIVKKSVSYSDRDPLPDTAINPDESEIEEKRQCETRFLFQDVQLCLQFASSSLDLVNGVTLRSLDFLLPDSSPPHLPLPCPPFSLAPSPSASSGVDTPTPAFHANVANSVLASAGTKSAAGALLLPVRPQKAPSACPVRLPVHVLQVAPYNRFGNDISVGFCAAVVMPGASVWLVHHPGISTNTSLRNKELGSCEHNEARCRLQQAMQMRSFLFGVSIHADQLESRRDKSPSH</sequence>